<sequence>MLVANSIFAVQGCIDGSWKAIDNGFKFVSEKLGMNKVFVAVENPLVVRKAMHDWRSNFSRDAEPISGLGANTFWIARLGFWGHFLEFKKDNGHYRYWNPFESSRLISART</sequence>
<dbReference type="RefSeq" id="WP_369720155.1">
    <property type="nucleotide sequence ID" value="NZ_CP165734.1"/>
</dbReference>
<dbReference type="AlphaFoldDB" id="A0AB39XDX0"/>
<name>A0AB39XDX0_9BRAD</name>
<reference evidence="1" key="1">
    <citation type="submission" date="2024-08" db="EMBL/GenBank/DDBJ databases">
        <authorList>
            <person name="Chaddad Z."/>
            <person name="Lamrabet M."/>
            <person name="Bouhnik O."/>
            <person name="Alami S."/>
            <person name="Wipf D."/>
            <person name="Courty P.E."/>
            <person name="Missbah El Idrissi M."/>
        </authorList>
    </citation>
    <scope>NUCLEOTIDE SEQUENCE</scope>
    <source>
        <strain evidence="1">LLZ17</strain>
    </source>
</reference>
<accession>A0AB39XDX0</accession>
<gene>
    <name evidence="1" type="ORF">AB8Z38_23505</name>
</gene>
<protein>
    <submittedName>
        <fullName evidence="1">Uncharacterized protein</fullName>
    </submittedName>
</protein>
<organism evidence="1">
    <name type="scientific">Bradyrhizobium sp. LLZ17</name>
    <dbReference type="NCBI Taxonomy" id="3239388"/>
    <lineage>
        <taxon>Bacteria</taxon>
        <taxon>Pseudomonadati</taxon>
        <taxon>Pseudomonadota</taxon>
        <taxon>Alphaproteobacteria</taxon>
        <taxon>Hyphomicrobiales</taxon>
        <taxon>Nitrobacteraceae</taxon>
        <taxon>Bradyrhizobium</taxon>
    </lineage>
</organism>
<proteinExistence type="predicted"/>
<evidence type="ECO:0000313" key="1">
    <source>
        <dbReference type="EMBL" id="XDV55709.1"/>
    </source>
</evidence>
<dbReference type="EMBL" id="CP165734">
    <property type="protein sequence ID" value="XDV55709.1"/>
    <property type="molecule type" value="Genomic_DNA"/>
</dbReference>